<comment type="caution">
    <text evidence="1">The sequence shown here is derived from an EMBL/GenBank/DDBJ whole genome shotgun (WGS) entry which is preliminary data.</text>
</comment>
<reference evidence="1 2" key="1">
    <citation type="journal article" date="2019" name="Sci. Rep.">
        <title>Orb-weaving spider Araneus ventricosus genome elucidates the spidroin gene catalogue.</title>
        <authorList>
            <person name="Kono N."/>
            <person name="Nakamura H."/>
            <person name="Ohtoshi R."/>
            <person name="Moran D.A.P."/>
            <person name="Shinohara A."/>
            <person name="Yoshida Y."/>
            <person name="Fujiwara M."/>
            <person name="Mori M."/>
            <person name="Tomita M."/>
            <person name="Arakawa K."/>
        </authorList>
    </citation>
    <scope>NUCLEOTIDE SEQUENCE [LARGE SCALE GENOMIC DNA]</scope>
</reference>
<dbReference type="Proteomes" id="UP000499080">
    <property type="component" value="Unassembled WGS sequence"/>
</dbReference>
<evidence type="ECO:0000313" key="1">
    <source>
        <dbReference type="EMBL" id="GBN33854.1"/>
    </source>
</evidence>
<protein>
    <submittedName>
        <fullName evidence="1">Uncharacterized protein</fullName>
    </submittedName>
</protein>
<keyword evidence="2" id="KW-1185">Reference proteome</keyword>
<accession>A0A4Y2N5G3</accession>
<name>A0A4Y2N5G3_ARAVE</name>
<evidence type="ECO:0000313" key="2">
    <source>
        <dbReference type="Proteomes" id="UP000499080"/>
    </source>
</evidence>
<gene>
    <name evidence="1" type="ORF">AVEN_141984_1</name>
</gene>
<sequence length="134" mass="15259">MDYSPETLEARPNVISTSGCTAKEAEDVFVSQANICYKRKKLQSLAFSNEKEKTIATRIVQFSDFGFPVKPAHHKMIISDYLTKKGVGLSQRLLQLWWNWYGTSLCHGVYLYSVLAYEEASAKLRTRMAEKGLQ</sequence>
<dbReference type="AlphaFoldDB" id="A0A4Y2N5G3"/>
<proteinExistence type="predicted"/>
<dbReference type="EMBL" id="BGPR01008440">
    <property type="protein sequence ID" value="GBN33854.1"/>
    <property type="molecule type" value="Genomic_DNA"/>
</dbReference>
<organism evidence="1 2">
    <name type="scientific">Araneus ventricosus</name>
    <name type="common">Orbweaver spider</name>
    <name type="synonym">Epeira ventricosa</name>
    <dbReference type="NCBI Taxonomy" id="182803"/>
    <lineage>
        <taxon>Eukaryota</taxon>
        <taxon>Metazoa</taxon>
        <taxon>Ecdysozoa</taxon>
        <taxon>Arthropoda</taxon>
        <taxon>Chelicerata</taxon>
        <taxon>Arachnida</taxon>
        <taxon>Araneae</taxon>
        <taxon>Araneomorphae</taxon>
        <taxon>Entelegynae</taxon>
        <taxon>Araneoidea</taxon>
        <taxon>Araneidae</taxon>
        <taxon>Araneus</taxon>
    </lineage>
</organism>